<dbReference type="SUPFAM" id="SSF49785">
    <property type="entry name" value="Galactose-binding domain-like"/>
    <property type="match status" value="2"/>
</dbReference>
<evidence type="ECO:0000313" key="5">
    <source>
        <dbReference type="Proteomes" id="UP001596337"/>
    </source>
</evidence>
<keyword evidence="1" id="KW-0472">Membrane</keyword>
<accession>A0ABW2BT90</accession>
<feature type="transmembrane region" description="Helical" evidence="1">
    <location>
        <begin position="366"/>
        <end position="387"/>
    </location>
</feature>
<dbReference type="InterPro" id="IPR056997">
    <property type="entry name" value="CBM_AftD"/>
</dbReference>
<feature type="transmembrane region" description="Helical" evidence="1">
    <location>
        <begin position="1280"/>
        <end position="1306"/>
    </location>
</feature>
<keyword evidence="1" id="KW-0812">Transmembrane</keyword>
<feature type="transmembrane region" description="Helical" evidence="1">
    <location>
        <begin position="1338"/>
        <end position="1363"/>
    </location>
</feature>
<feature type="transmembrane region" description="Helical" evidence="1">
    <location>
        <begin position="288"/>
        <end position="306"/>
    </location>
</feature>
<feature type="transmembrane region" description="Helical" evidence="1">
    <location>
        <begin position="315"/>
        <end position="333"/>
    </location>
</feature>
<keyword evidence="1" id="KW-1133">Transmembrane helix</keyword>
<dbReference type="Pfam" id="PF24607">
    <property type="entry name" value="CBM_AftD"/>
    <property type="match status" value="2"/>
</dbReference>
<evidence type="ECO:0000313" key="4">
    <source>
        <dbReference type="EMBL" id="MFC6865642.1"/>
    </source>
</evidence>
<gene>
    <name evidence="4" type="ORF">ACFQGD_00615</name>
</gene>
<evidence type="ECO:0000259" key="2">
    <source>
        <dbReference type="Pfam" id="PF11847"/>
    </source>
</evidence>
<feature type="transmembrane region" description="Helical" evidence="1">
    <location>
        <begin position="175"/>
        <end position="201"/>
    </location>
</feature>
<feature type="transmembrane region" description="Helical" evidence="1">
    <location>
        <begin position="213"/>
        <end position="234"/>
    </location>
</feature>
<keyword evidence="5" id="KW-1185">Reference proteome</keyword>
<sequence length="1382" mass="147023">MSLVAVWRKPTAWVLLALTVLSFLQLPGRTTFDTKLDLVVNPVDFLARSLHLWNPEASGGELQNQAYGYLFPMGPFFAAGDLLNIPPWITQRLWCALLLCVAFLGALALARALRIGSEPARYAAALGYALAPRMLTEIGPVSAEMLPAVMLPWVMLPLVNVDRIGSPRKAAALSALAVLCMGGVNGAAVVMALVLPGLWLLTRRWTREHVRLFAWWAGSVTLAALWWFLPLLLLGQYSLPFIDYVESSANTTSPTSLLQVLRGTNQWVAYVYEGTAWWPSGYLLVDNPVLMLATALLATVAVFGLLRPGLPERPFLILGVFAGVTLLTIGYVGTLDSPFAETVRDLLDGPLAPLRNVHKFEPGLRLPLMLAFAHAITGVLPAMARGAARGTAAVWARRARLGVGFLLVAIVATPAWTGTLRPGPGWQEIPEYWTTAMDWLGENSEGTRTLLVPGTGFGEYDWGKTVDEPVQPLAASSWAMRSQIPLGSEGNTRLMDAVENTLANGRGSDGLATFLARSGHGFLLLRNDIDRETTSAPPLSVLRAALSRSDGVERVTAFGPELRPSELPIVSGIDLDAEPARAIEVYQVTRPVPTATAVRLDDVATVSGGPESVLRLLDAGLLRPGEPTILAGDADGVRTGRWLATDGLRHRERNVGRVRANLSQTMTVDEQPRQDRPALDLLPVSDLSHKTLADYQGIRGVTASSSVSYADAVRMSDPSGQPFAAIDGNAYTAWQSSSFYGPQGQWLDVELDTPRLVEEVTLRLVDDRRVGWPVTRVRITTDTGSVEHDVPTNEPVARFPVARGLTGNVRVTILDVAANRQTGNVGIAELAIPGVTPQRALRVPGDVDPAEDQPLAFSFSRGPLPRYACVTGTGGQRCDAGLTRFGEEPHGLHRLLRTPVTTRYEFGGSVLPSFGGNHPVSLPGVELSASTTLAGDLAAGPLAAVDGNPRTTWIADVTDTKPTLRLRWQGPRKLTGLRLRTDESSGAARPVEVVLSTPTTNRTVQLDERGRAPIDLVTDQLDIHLTAPPPRPNDAGITWPDGTTGITELSLDGAGDLLGGVGPDTPFTVPCGSGPPVTVDGFQYATSVSGTVGDVNAHRERRFDTCEDSAGGIELAPGAHEVRGGESPSFVVQDLWLRPARSTGPDGVAGSDPAASDGPVVTRAVTVRQWDIAHRELDVAAGKVAVLTVPENANEGWVATVDGEPLRRTRVDGWQQAWLLPAGDATTVTLSFDPDTHYRQALLIGALAAMALLVVLFVPVRRLTSISTAPGGTRAITVALGVLLLAIGGVPAVIALLACLLAAALWARAPRVLAVAGMVTAALTAVTGRLLGNGQEWAYGWLAQGAMLVALAAVVAACVERYLPPPLGNAEPREPPAAPSGS</sequence>
<feature type="transmembrane region" description="Helical" evidence="1">
    <location>
        <begin position="1312"/>
        <end position="1331"/>
    </location>
</feature>
<protein>
    <submittedName>
        <fullName evidence="4">Alpha-(1-&gt;3)-arabinofuranosyltransferase</fullName>
    </submittedName>
</protein>
<dbReference type="InterPro" id="IPR021798">
    <property type="entry name" value="AftD_N"/>
</dbReference>
<dbReference type="RefSeq" id="WP_345392108.1">
    <property type="nucleotide sequence ID" value="NZ_BAABLA010000007.1"/>
</dbReference>
<feature type="transmembrane region" description="Helical" evidence="1">
    <location>
        <begin position="91"/>
        <end position="113"/>
    </location>
</feature>
<dbReference type="Proteomes" id="UP001596337">
    <property type="component" value="Unassembled WGS sequence"/>
</dbReference>
<evidence type="ECO:0000259" key="3">
    <source>
        <dbReference type="Pfam" id="PF24607"/>
    </source>
</evidence>
<proteinExistence type="predicted"/>
<feature type="domain" description="Arabinofuranosyltransferase D third carbohydrate binding module" evidence="3">
    <location>
        <begin position="933"/>
        <end position="1024"/>
    </location>
</feature>
<feature type="domain" description="Alpha-(1-&gt;3)-arabinofuranosyltransferase N-terminal GT-C" evidence="2">
    <location>
        <begin position="18"/>
        <end position="677"/>
    </location>
</feature>
<evidence type="ECO:0000256" key="1">
    <source>
        <dbReference type="SAM" id="Phobius"/>
    </source>
</evidence>
<reference evidence="5" key="1">
    <citation type="journal article" date="2019" name="Int. J. Syst. Evol. Microbiol.">
        <title>The Global Catalogue of Microorganisms (GCM) 10K type strain sequencing project: providing services to taxonomists for standard genome sequencing and annotation.</title>
        <authorList>
            <consortium name="The Broad Institute Genomics Platform"/>
            <consortium name="The Broad Institute Genome Sequencing Center for Infectious Disease"/>
            <person name="Wu L."/>
            <person name="Ma J."/>
        </authorList>
    </citation>
    <scope>NUCLEOTIDE SEQUENCE [LARGE SCALE GENOMIC DNA]</scope>
    <source>
        <strain evidence="5">KCTC 32255</strain>
    </source>
</reference>
<feature type="transmembrane region" description="Helical" evidence="1">
    <location>
        <begin position="399"/>
        <end position="417"/>
    </location>
</feature>
<name>A0ABW2BT90_9PSEU</name>
<dbReference type="EMBL" id="JBHSXX010000001">
    <property type="protein sequence ID" value="MFC6865642.1"/>
    <property type="molecule type" value="Genomic_DNA"/>
</dbReference>
<dbReference type="InterPro" id="IPR008979">
    <property type="entry name" value="Galactose-bd-like_sf"/>
</dbReference>
<feature type="domain" description="Arabinofuranosyltransferase D third carbohydrate binding module" evidence="3">
    <location>
        <begin position="714"/>
        <end position="836"/>
    </location>
</feature>
<comment type="caution">
    <text evidence="4">The sequence shown here is derived from an EMBL/GenBank/DDBJ whole genome shotgun (WGS) entry which is preliminary data.</text>
</comment>
<feature type="transmembrane region" description="Helical" evidence="1">
    <location>
        <begin position="1241"/>
        <end position="1260"/>
    </location>
</feature>
<dbReference type="Gene3D" id="2.60.120.260">
    <property type="entry name" value="Galactose-binding domain-like"/>
    <property type="match status" value="1"/>
</dbReference>
<dbReference type="Pfam" id="PF11847">
    <property type="entry name" value="GT-C_AftD"/>
    <property type="match status" value="1"/>
</dbReference>
<organism evidence="4 5">
    <name type="scientific">Haloechinothrix salitolerans</name>
    <dbReference type="NCBI Taxonomy" id="926830"/>
    <lineage>
        <taxon>Bacteria</taxon>
        <taxon>Bacillati</taxon>
        <taxon>Actinomycetota</taxon>
        <taxon>Actinomycetes</taxon>
        <taxon>Pseudonocardiales</taxon>
        <taxon>Pseudonocardiaceae</taxon>
        <taxon>Haloechinothrix</taxon>
    </lineage>
</organism>